<dbReference type="InterPro" id="IPR011990">
    <property type="entry name" value="TPR-like_helical_dom_sf"/>
</dbReference>
<organism evidence="3 4">
    <name type="scientific">Rhodobacter ferrooxidans</name>
    <dbReference type="NCBI Taxonomy" id="371731"/>
    <lineage>
        <taxon>Bacteria</taxon>
        <taxon>Pseudomonadati</taxon>
        <taxon>Pseudomonadota</taxon>
        <taxon>Alphaproteobacteria</taxon>
        <taxon>Rhodobacterales</taxon>
        <taxon>Rhodobacter group</taxon>
        <taxon>Rhodobacter</taxon>
    </lineage>
</organism>
<dbReference type="EMBL" id="ACYY01000005">
    <property type="protein sequence ID" value="EEW26080.1"/>
    <property type="molecule type" value="Genomic_DNA"/>
</dbReference>
<evidence type="ECO:0000256" key="1">
    <source>
        <dbReference type="ARBA" id="ARBA00022748"/>
    </source>
</evidence>
<name>C8RZC3_9RHOB</name>
<dbReference type="STRING" id="371731.Rsw2DRAFT_1151"/>
<dbReference type="RefSeq" id="WP_008028963.1">
    <property type="nucleotide sequence ID" value="NZ_ACYY01000005.1"/>
</dbReference>
<evidence type="ECO:0000256" key="2">
    <source>
        <dbReference type="SAM" id="Phobius"/>
    </source>
</evidence>
<comment type="caution">
    <text evidence="3">The sequence shown here is derived from an EMBL/GenBank/DDBJ whole genome shotgun (WGS) entry which is preliminary data.</text>
</comment>
<evidence type="ECO:0000313" key="3">
    <source>
        <dbReference type="EMBL" id="EEW26080.1"/>
    </source>
</evidence>
<evidence type="ECO:0000313" key="4">
    <source>
        <dbReference type="Proteomes" id="UP000010121"/>
    </source>
</evidence>
<dbReference type="InterPro" id="IPR017560">
    <property type="entry name" value="Cyt_c_biogenesis_CcmI"/>
</dbReference>
<feature type="transmembrane region" description="Helical" evidence="2">
    <location>
        <begin position="12"/>
        <end position="33"/>
    </location>
</feature>
<feature type="transmembrane region" description="Helical" evidence="2">
    <location>
        <begin position="103"/>
        <end position="122"/>
    </location>
</feature>
<dbReference type="GO" id="GO:0017004">
    <property type="term" value="P:cytochrome complex assembly"/>
    <property type="evidence" value="ECO:0007669"/>
    <property type="project" value="UniProtKB-KW"/>
</dbReference>
<dbReference type="AlphaFoldDB" id="C8RZC3"/>
<accession>C8RZC3</accession>
<protein>
    <submittedName>
        <fullName evidence="3">Cytochrome c-type biogenesis protein CcmI</fullName>
    </submittedName>
</protein>
<keyword evidence="2" id="KW-0812">Transmembrane</keyword>
<keyword evidence="2" id="KW-1133">Transmembrane helix</keyword>
<dbReference type="OrthoDB" id="9815847at2"/>
<keyword evidence="1" id="KW-0201">Cytochrome c-type biogenesis</keyword>
<dbReference type="SUPFAM" id="SSF48452">
    <property type="entry name" value="TPR-like"/>
    <property type="match status" value="1"/>
</dbReference>
<dbReference type="NCBIfam" id="TIGR03142">
    <property type="entry name" value="cytochro_ccmI"/>
    <property type="match status" value="1"/>
</dbReference>
<dbReference type="Proteomes" id="UP000010121">
    <property type="component" value="Unassembled WGS sequence"/>
</dbReference>
<proteinExistence type="predicted"/>
<sequence length="420" mass="43758">MAGDWAGGQDWMFWAVAAAVALMVAAILLTALWRGRGAGAPAAAYDLRVYRDQLAEIERDAARGVIAADEAARLRTEVSRRVLEADRALAAGPDAAVASGGNGVVISGLVVLLLAGAFWGYWRLGAPGYADLPMSDRIAAAEQTRTARPSQTQAEAQFGPGPADPATLDPDYLALVEKLRLTVKDRPDDVQGQEILANAEVRLGNFAAAQVAQARVIALKADAVTAEDHAAMAELMVMAAGGFVSPQAEGELTKAMALDPENGLARYYVGLMQAQIGRPDLGFQTWRALLEGSNQGDPWVRTLLAQIGDMAAMAGVEYQVPGASAPAMPGPSQGDMAAAAEMSEADRTAMIETMVGQLATRLEAGGGSADEWARLIGAYGVLGKTDEARAAWARAKASFALNPTGLETVQAAAQKAGVAE</sequence>
<gene>
    <name evidence="3" type="ORF">Rsw2DRAFT_1151</name>
</gene>
<keyword evidence="2" id="KW-0472">Membrane</keyword>
<dbReference type="Gene3D" id="1.25.40.10">
    <property type="entry name" value="Tetratricopeptide repeat domain"/>
    <property type="match status" value="1"/>
</dbReference>
<dbReference type="eggNOG" id="COG4235">
    <property type="taxonomic scope" value="Bacteria"/>
</dbReference>
<keyword evidence="4" id="KW-1185">Reference proteome</keyword>
<reference evidence="3 4" key="1">
    <citation type="submission" date="2009-08" db="EMBL/GenBank/DDBJ databases">
        <title>The draft genome of Rhodobacter sp. SW2.</title>
        <authorList>
            <consortium name="US DOE Joint Genome Institute (JGI-PGF)"/>
            <person name="Lucas S."/>
            <person name="Copeland A."/>
            <person name="Lapidus A."/>
            <person name="Glavina del Rio T."/>
            <person name="Tice H."/>
            <person name="Bruce D."/>
            <person name="Goodwin L."/>
            <person name="Pitluck S."/>
            <person name="Larimer F."/>
            <person name="Land M.L."/>
            <person name="Hauser L."/>
            <person name="Emerson D."/>
        </authorList>
    </citation>
    <scope>NUCLEOTIDE SEQUENCE [LARGE SCALE GENOMIC DNA]</scope>
    <source>
        <strain evidence="3 4">SW2</strain>
    </source>
</reference>